<dbReference type="InterPro" id="IPR050646">
    <property type="entry name" value="Cas1"/>
</dbReference>
<dbReference type="EMBL" id="QGLD01000016">
    <property type="protein sequence ID" value="RAL70123.1"/>
    <property type="molecule type" value="Genomic_DNA"/>
</dbReference>
<dbReference type="PANTHER" id="PTHR34353:SF3">
    <property type="entry name" value="CRISPR-ASSOCIATED ENDONUCLEASE CAS1"/>
    <property type="match status" value="1"/>
</dbReference>
<evidence type="ECO:0000313" key="12">
    <source>
        <dbReference type="Proteomes" id="UP000248786"/>
    </source>
</evidence>
<evidence type="ECO:0000256" key="4">
    <source>
        <dbReference type="ARBA" id="ARBA00022801"/>
    </source>
</evidence>
<dbReference type="Gene3D" id="3.100.10.20">
    <property type="entry name" value="CRISPR-associated endonuclease Cas1, N-terminal domain"/>
    <property type="match status" value="1"/>
</dbReference>
<keyword evidence="6 8" id="KW-0051">Antiviral defense</keyword>
<dbReference type="PANTHER" id="PTHR34353">
    <property type="entry name" value="CRISPR-ASSOCIATED ENDONUCLEASE CAS1 1"/>
    <property type="match status" value="1"/>
</dbReference>
<dbReference type="InterPro" id="IPR042211">
    <property type="entry name" value="CRISPR-assoc_Cas1_N"/>
</dbReference>
<dbReference type="GO" id="GO:0016787">
    <property type="term" value="F:hydrolase activity"/>
    <property type="evidence" value="ECO:0007669"/>
    <property type="project" value="UniProtKB-KW"/>
</dbReference>
<dbReference type="GO" id="GO:0046872">
    <property type="term" value="F:metal ion binding"/>
    <property type="evidence" value="ECO:0007669"/>
    <property type="project" value="UniProtKB-UniRule"/>
</dbReference>
<dbReference type="InterPro" id="IPR033641">
    <property type="entry name" value="Cas1_I-E"/>
</dbReference>
<dbReference type="Proteomes" id="UP000248786">
    <property type="component" value="Unassembled WGS sequence"/>
</dbReference>
<feature type="binding site" evidence="8">
    <location>
        <position position="219"/>
    </location>
    <ligand>
        <name>Mn(2+)</name>
        <dbReference type="ChEBI" id="CHEBI:29035"/>
    </ligand>
</feature>
<dbReference type="HAMAP" id="MF_01470">
    <property type="entry name" value="Cas1"/>
    <property type="match status" value="1"/>
</dbReference>
<keyword evidence="1 8" id="KW-0540">Nuclease</keyword>
<evidence type="ECO:0000256" key="2">
    <source>
        <dbReference type="ARBA" id="ARBA00022723"/>
    </source>
</evidence>
<evidence type="ECO:0000256" key="3">
    <source>
        <dbReference type="ARBA" id="ARBA00022759"/>
    </source>
</evidence>
<comment type="function">
    <text evidence="8">CRISPR (clustered regularly interspaced short palindromic repeat), is an adaptive immune system that provides protection against mobile genetic elements (viruses, transposable elements and conjugative plasmids). CRISPR clusters contain spacers, sequences complementary to antecedent mobile elements, and target invading nucleic acids. CRISPR clusters are transcribed and processed into CRISPR RNA (crRNA). Acts as a dsDNA endonuclease. Involved in the integration of spacer DNA into the CRISPR cassette.</text>
</comment>
<comment type="subunit">
    <text evidence="8">Homodimer, forms a heterotetramer with a Cas2 homodimer.</text>
</comment>
<comment type="cofactor">
    <cofactor evidence="8">
        <name>Mg(2+)</name>
        <dbReference type="ChEBI" id="CHEBI:18420"/>
    </cofactor>
    <cofactor evidence="8">
        <name>Mn(2+)</name>
        <dbReference type="ChEBI" id="CHEBI:29035"/>
    </cofactor>
</comment>
<dbReference type="CDD" id="cd09719">
    <property type="entry name" value="Cas1_I-E"/>
    <property type="match status" value="1"/>
</dbReference>
<dbReference type="GO" id="GO:0051607">
    <property type="term" value="P:defense response to virus"/>
    <property type="evidence" value="ECO:0007669"/>
    <property type="project" value="UniProtKB-UniRule"/>
</dbReference>
<dbReference type="GO" id="GO:0003677">
    <property type="term" value="F:DNA binding"/>
    <property type="evidence" value="ECO:0007669"/>
    <property type="project" value="UniProtKB-KW"/>
</dbReference>
<dbReference type="GO" id="GO:0004520">
    <property type="term" value="F:DNA endonuclease activity"/>
    <property type="evidence" value="ECO:0007669"/>
    <property type="project" value="InterPro"/>
</dbReference>
<gene>
    <name evidence="8" type="primary">cas1</name>
    <name evidence="10" type="ORF">C1G86_1448</name>
    <name evidence="9" type="ORF">CVH13_00052</name>
</gene>
<evidence type="ECO:0000256" key="8">
    <source>
        <dbReference type="HAMAP-Rule" id="MF_01470"/>
    </source>
</evidence>
<keyword evidence="7 8" id="KW-0238">DNA-binding</keyword>
<keyword evidence="2 8" id="KW-0479">Metal-binding</keyword>
<proteinExistence type="inferred from homology"/>
<keyword evidence="3 8" id="KW-0255">Endonuclease</keyword>
<evidence type="ECO:0000313" key="11">
    <source>
        <dbReference type="Proteomes" id="UP000233649"/>
    </source>
</evidence>
<organism evidence="9 11">
    <name type="scientific">Dehalococcoides mccartyi</name>
    <dbReference type="NCBI Taxonomy" id="61435"/>
    <lineage>
        <taxon>Bacteria</taxon>
        <taxon>Bacillati</taxon>
        <taxon>Chloroflexota</taxon>
        <taxon>Dehalococcoidia</taxon>
        <taxon>Dehalococcoidales</taxon>
        <taxon>Dehalococcoidaceae</taxon>
        <taxon>Dehalococcoides</taxon>
    </lineage>
</organism>
<evidence type="ECO:0000313" key="10">
    <source>
        <dbReference type="EMBL" id="RAL70123.1"/>
    </source>
</evidence>
<dbReference type="Gene3D" id="1.20.120.920">
    <property type="entry name" value="CRISPR-associated endonuclease Cas1, C-terminal domain"/>
    <property type="match status" value="1"/>
</dbReference>
<evidence type="ECO:0000256" key="5">
    <source>
        <dbReference type="ARBA" id="ARBA00022842"/>
    </source>
</evidence>
<feature type="binding site" evidence="8">
    <location>
        <position position="206"/>
    </location>
    <ligand>
        <name>Mn(2+)</name>
        <dbReference type="ChEBI" id="CHEBI:29035"/>
    </ligand>
</feature>
<evidence type="ECO:0000256" key="7">
    <source>
        <dbReference type="ARBA" id="ARBA00023125"/>
    </source>
</evidence>
<dbReference type="Pfam" id="PF01867">
    <property type="entry name" value="Cas_Cas1"/>
    <property type="match status" value="2"/>
</dbReference>
<dbReference type="GO" id="GO:0043571">
    <property type="term" value="P:maintenance of CRISPR repeat elements"/>
    <property type="evidence" value="ECO:0007669"/>
    <property type="project" value="UniProtKB-UniRule"/>
</dbReference>
<evidence type="ECO:0000313" key="9">
    <source>
        <dbReference type="EMBL" id="PKH48036.1"/>
    </source>
</evidence>
<dbReference type="RefSeq" id="WP_015407301.1">
    <property type="nucleotide sequence ID" value="NZ_JSWM01000005.1"/>
</dbReference>
<dbReference type="InterPro" id="IPR019851">
    <property type="entry name" value="CRISPR-assoc_Cas1_ECOLI"/>
</dbReference>
<dbReference type="NCBIfam" id="TIGR03638">
    <property type="entry name" value="cas1_ECOLI"/>
    <property type="match status" value="1"/>
</dbReference>
<keyword evidence="5 8" id="KW-0460">Magnesium</keyword>
<reference evidence="10 12" key="2">
    <citation type="submission" date="2018-05" db="EMBL/GenBank/DDBJ databases">
        <title>Draft genome sequences of Dehalococcoides mccartyi strains RC and KS.</title>
        <authorList>
            <person name="Higgins S.A."/>
            <person name="Padilla-Crespo E."/>
            <person name="Loeffler F.E."/>
        </authorList>
    </citation>
    <scope>NUCLEOTIDE SEQUENCE [LARGE SCALE GENOMIC DNA]</scope>
    <source>
        <strain evidence="10 12">KS</strain>
    </source>
</reference>
<dbReference type="InterPro" id="IPR002729">
    <property type="entry name" value="CRISPR-assoc_Cas1"/>
</dbReference>
<dbReference type="AlphaFoldDB" id="A0A2J1E0M2"/>
<comment type="caution">
    <text evidence="9">The sequence shown here is derived from an EMBL/GenBank/DDBJ whole genome shotgun (WGS) entry which is preliminary data.</text>
</comment>
<keyword evidence="4 8" id="KW-0378">Hydrolase</keyword>
<name>A0A2J1E0M2_9CHLR</name>
<protein>
    <recommendedName>
        <fullName evidence="8">CRISPR-associated endonuclease Cas1</fullName>
        <ecNumber evidence="8">3.1.-.-</ecNumber>
    </recommendedName>
</protein>
<accession>A0A2J1E0M2</accession>
<keyword evidence="8" id="KW-0464">Manganese</keyword>
<dbReference type="EMBL" id="PHFD01000016">
    <property type="protein sequence ID" value="PKH48036.1"/>
    <property type="molecule type" value="Genomic_DNA"/>
</dbReference>
<sequence>MRTLHELPRFRDRWSYLYLEMGRLDVEADSLGFHQGDTVVPVPIDQLGVVMLGPGSTVTHAAIKSLSQNNCLIAWTGQDGVRLYAASIGGTYSARRLIRQARLVSDDEKRLEVAWRMYRFRFNEVIPPVVSLESIRGMEGIRVRRAYAKASQEYGVEWKGRHYDQKDWSKGDPINRALSAANACLYGICHAGILSAGYSSALGFVHTGKMLSFVYDVADLYKTELTIPVAFKVAAANPTDLERQVRIECREAFYEFKLLERLLPDIAEVLGVSDDIGESPDEFEGRIVTLAIGTEDGSFSWEPERSGEG</sequence>
<feature type="binding site" evidence="8">
    <location>
        <position position="139"/>
    </location>
    <ligand>
        <name>Mn(2+)</name>
        <dbReference type="ChEBI" id="CHEBI:29035"/>
    </ligand>
</feature>
<evidence type="ECO:0000256" key="6">
    <source>
        <dbReference type="ARBA" id="ARBA00023118"/>
    </source>
</evidence>
<dbReference type="NCBIfam" id="TIGR00287">
    <property type="entry name" value="cas1"/>
    <property type="match status" value="1"/>
</dbReference>
<comment type="similarity">
    <text evidence="8">Belongs to the CRISPR-associated endonuclease Cas1 family.</text>
</comment>
<evidence type="ECO:0000256" key="1">
    <source>
        <dbReference type="ARBA" id="ARBA00022722"/>
    </source>
</evidence>
<dbReference type="EC" id="3.1.-.-" evidence="8"/>
<dbReference type="Proteomes" id="UP000233649">
    <property type="component" value="Unassembled WGS sequence"/>
</dbReference>
<dbReference type="InterPro" id="IPR042206">
    <property type="entry name" value="CRISPR-assoc_Cas1_C"/>
</dbReference>
<reference evidence="9 11" key="1">
    <citation type="journal article" date="2017" name="FEMS Microbiol. Ecol.">
        <title>Reconstructed genomes of novel Dehalococcoides mccartyi strains from 1,2,3,4-tetrachlorodibenzo-p-dioxin-dechlorinating enrichment cultures reveal divergent reductive dehalogenase gene profiles.</title>
        <authorList>
            <person name="Dam H.T."/>
            <person name="Vollmers J."/>
            <person name="Kaster A.K."/>
            <person name="Haggblom M.M."/>
        </authorList>
    </citation>
    <scope>NUCLEOTIDE SEQUENCE [LARGE SCALE GENOMIC DNA]</scope>
    <source>
        <strain evidence="9 11">H1-3-2.001</strain>
    </source>
</reference>